<dbReference type="SUPFAM" id="SSF52016">
    <property type="entry name" value="LeuD/IlvD-like"/>
    <property type="match status" value="1"/>
</dbReference>
<dbReference type="InterPro" id="IPR020794">
    <property type="entry name" value="PMDh_S"/>
</dbReference>
<comment type="similarity">
    <text evidence="6">Belongs to the AcnX type II small subunit family.</text>
</comment>
<dbReference type="EMBL" id="QMQX01000005">
    <property type="protein sequence ID" value="RLE53626.1"/>
    <property type="molecule type" value="Genomic_DNA"/>
</dbReference>
<comment type="pathway">
    <text evidence="6">Isoprenoid biosynthesis; isopentenyl diphosphate biosynthesis via mevalonate pathway.</text>
</comment>
<comment type="subunit">
    <text evidence="5 6">Heterodimer composed of a large subunit (PMDh-L) and a small subunit (PMDh-S).</text>
</comment>
<dbReference type="PANTHER" id="PTHR36577">
    <property type="entry name" value="DUF521 DOMAIN PROTEIN (AFU_ORTHOLOGUE AFUA_6G00490)"/>
    <property type="match status" value="1"/>
</dbReference>
<comment type="catalytic activity">
    <reaction evidence="3">
        <text>(R)-5-phosphomevalonate = (2E)-3-methyl-5-phosphooxypent-2-enoate + H2O</text>
        <dbReference type="Rhea" id="RHEA:78975"/>
        <dbReference type="ChEBI" id="CHEBI:15377"/>
        <dbReference type="ChEBI" id="CHEBI:58146"/>
        <dbReference type="ChEBI" id="CHEBI:229665"/>
        <dbReference type="EC" id="4.2.1.182"/>
    </reaction>
    <physiologicalReaction direction="left-to-right" evidence="3">
        <dbReference type="Rhea" id="RHEA:78976"/>
    </physiologicalReaction>
</comment>
<dbReference type="Proteomes" id="UP000272051">
    <property type="component" value="Unassembled WGS sequence"/>
</dbReference>
<evidence type="ECO:0000256" key="4">
    <source>
        <dbReference type="ARBA" id="ARBA00045299"/>
    </source>
</evidence>
<proteinExistence type="inferred from homology"/>
<dbReference type="Gene3D" id="3.50.30.10">
    <property type="entry name" value="Phosphohistidine domain"/>
    <property type="match status" value="1"/>
</dbReference>
<keyword evidence="2 6" id="KW-0456">Lyase</keyword>
<feature type="active site" description="Proton acceptor" evidence="6">
    <location>
        <position position="64"/>
    </location>
</feature>
<dbReference type="EC" id="4.2.1.182" evidence="6"/>
<organism evidence="8 9">
    <name type="scientific">Thermoproteota archaeon</name>
    <dbReference type="NCBI Taxonomy" id="2056631"/>
    <lineage>
        <taxon>Archaea</taxon>
        <taxon>Thermoproteota</taxon>
    </lineage>
</organism>
<evidence type="ECO:0000313" key="9">
    <source>
        <dbReference type="Proteomes" id="UP000272051"/>
    </source>
</evidence>
<keyword evidence="1 6" id="KW-0414">Isoprene biosynthesis</keyword>
<dbReference type="Pfam" id="PF01989">
    <property type="entry name" value="AcnX_swivel_put"/>
    <property type="match status" value="1"/>
</dbReference>
<comment type="caution">
    <text evidence="8">The sequence shown here is derived from an EMBL/GenBank/DDBJ whole genome shotgun (WGS) entry which is preliminary data.</text>
</comment>
<evidence type="ECO:0000256" key="2">
    <source>
        <dbReference type="ARBA" id="ARBA00023239"/>
    </source>
</evidence>
<protein>
    <recommendedName>
        <fullName evidence="6">Phosphomevalonate dehydratase small subunit</fullName>
        <shortName evidence="6">PMDh small subunit</shortName>
        <shortName evidence="6">PMDh-S</shortName>
        <ecNumber evidence="6">4.2.1.182</ecNumber>
    </recommendedName>
</protein>
<evidence type="ECO:0000256" key="5">
    <source>
        <dbReference type="ARBA" id="ARBA00046520"/>
    </source>
</evidence>
<dbReference type="InterPro" id="IPR012016">
    <property type="entry name" value="PMDh-S-like"/>
</dbReference>
<evidence type="ECO:0000256" key="3">
    <source>
        <dbReference type="ARBA" id="ARBA00045120"/>
    </source>
</evidence>
<reference evidence="8 9" key="1">
    <citation type="submission" date="2018-06" db="EMBL/GenBank/DDBJ databases">
        <title>Extensive metabolic versatility and redundancy in microbially diverse, dynamic hydrothermal sediments.</title>
        <authorList>
            <person name="Dombrowski N."/>
            <person name="Teske A."/>
            <person name="Baker B.J."/>
        </authorList>
    </citation>
    <scope>NUCLEOTIDE SEQUENCE [LARGE SCALE GENOMIC DNA]</scope>
    <source>
        <strain evidence="8">B34_G17</strain>
    </source>
</reference>
<dbReference type="GO" id="GO:0016836">
    <property type="term" value="F:hydro-lyase activity"/>
    <property type="evidence" value="ECO:0007669"/>
    <property type="project" value="UniProtKB-UniRule"/>
</dbReference>
<dbReference type="HAMAP" id="MF_00078">
    <property type="entry name" value="PMDh_S"/>
    <property type="match status" value="1"/>
</dbReference>
<evidence type="ECO:0000256" key="1">
    <source>
        <dbReference type="ARBA" id="ARBA00023229"/>
    </source>
</evidence>
<dbReference type="AlphaFoldDB" id="A0A497F2K0"/>
<evidence type="ECO:0000259" key="7">
    <source>
        <dbReference type="Pfam" id="PF01989"/>
    </source>
</evidence>
<comment type="function">
    <text evidence="4 6">Component of a hydro-lyase that catalyzes the dehydration of mevalonate 5-phosphate (MVA5P) to form trans-anhydromevalonate 5-phosphate (tAHMP). Involved in the archaeal mevalonate (MVA) pathway, which provides fundamental precursors for isoprenoid biosynthesis, such as isopentenyl diphosphate (IPP) and dimethylallyl diphosphate (DMAPP).</text>
</comment>
<evidence type="ECO:0000256" key="6">
    <source>
        <dbReference type="HAMAP-Rule" id="MF_00078"/>
    </source>
</evidence>
<sequence>MADVYRGRALVKGFAAGEVLISKEPISFFGDVDPDSGVIVKKGHELRGLSLSGKIFVFPYGIGSTVGSYIIYRLSKKGAAPSAIVNVQSEPIIVAGCVLAKIPLMDRLEVNPLEVLRSGYLVEVDCFKGELRVLSKKA</sequence>
<dbReference type="CDD" id="cd01356">
    <property type="entry name" value="AcnX_swivel"/>
    <property type="match status" value="1"/>
</dbReference>
<dbReference type="PANTHER" id="PTHR36577:SF3">
    <property type="entry name" value="DUF521 DOMAIN PROTEIN (AFU_ORTHOLOGUE AFUA_6G00490)"/>
    <property type="match status" value="1"/>
</dbReference>
<evidence type="ECO:0000313" key="8">
    <source>
        <dbReference type="EMBL" id="RLE53626.1"/>
    </source>
</evidence>
<name>A0A497F2K0_9CREN</name>
<feature type="domain" description="Phosphomevalonate dehydratase small subunit-like" evidence="7">
    <location>
        <begin position="26"/>
        <end position="105"/>
    </location>
</feature>
<dbReference type="GO" id="GO:0019287">
    <property type="term" value="P:isopentenyl diphosphate biosynthetic process, mevalonate pathway"/>
    <property type="evidence" value="ECO:0007669"/>
    <property type="project" value="UniProtKB-UniRule"/>
</dbReference>
<dbReference type="PIRSF" id="PIRSF004966">
    <property type="entry name" value="UCP004966"/>
    <property type="match status" value="1"/>
</dbReference>
<dbReference type="InterPro" id="IPR002840">
    <property type="entry name" value="PMDh-S-like_dom"/>
</dbReference>
<accession>A0A497F2K0</accession>
<gene>
    <name evidence="8" type="ORF">DRJ33_00530</name>
</gene>